<evidence type="ECO:0000256" key="6">
    <source>
        <dbReference type="ARBA" id="ARBA00023295"/>
    </source>
</evidence>
<comment type="similarity">
    <text evidence="2">Belongs to the glycosyl hydrolase 29 family.</text>
</comment>
<organism evidence="8 9">
    <name type="scientific">Chitinophaga solisilvae</name>
    <dbReference type="NCBI Taxonomy" id="1233460"/>
    <lineage>
        <taxon>Bacteria</taxon>
        <taxon>Pseudomonadati</taxon>
        <taxon>Bacteroidota</taxon>
        <taxon>Chitinophagia</taxon>
        <taxon>Chitinophagales</taxon>
        <taxon>Chitinophagaceae</taxon>
        <taxon>Chitinophaga</taxon>
    </lineage>
</organism>
<evidence type="ECO:0000259" key="7">
    <source>
        <dbReference type="Pfam" id="PF01120"/>
    </source>
</evidence>
<dbReference type="AlphaFoldDB" id="A0A433WEY4"/>
<dbReference type="InterPro" id="IPR013780">
    <property type="entry name" value="Glyco_hydro_b"/>
</dbReference>
<reference evidence="8" key="1">
    <citation type="submission" date="2020-05" db="EMBL/GenBank/DDBJ databases">
        <title>Chitinophaga laudate sp. nov., isolated from a tropical peat swamp.</title>
        <authorList>
            <person name="Goh C.B.S."/>
            <person name="Lee M.S."/>
            <person name="Parimannan S."/>
            <person name="Pasbakhsh P."/>
            <person name="Yule C.M."/>
            <person name="Rajandas H."/>
            <person name="Loke S."/>
            <person name="Croft L."/>
            <person name="Tan J.B.L."/>
        </authorList>
    </citation>
    <scope>NUCLEOTIDE SEQUENCE</scope>
    <source>
        <strain evidence="8">Mgbs1</strain>
    </source>
</reference>
<dbReference type="InterPro" id="IPR017853">
    <property type="entry name" value="GH"/>
</dbReference>
<gene>
    <name evidence="8" type="ORF">ECE50_017800</name>
</gene>
<comment type="caution">
    <text evidence="8">The sequence shown here is derived from an EMBL/GenBank/DDBJ whole genome shotgun (WGS) entry which is preliminary data.</text>
</comment>
<dbReference type="InterPro" id="IPR016286">
    <property type="entry name" value="FUC_metazoa-typ"/>
</dbReference>
<dbReference type="PANTHER" id="PTHR10030">
    <property type="entry name" value="ALPHA-L-FUCOSIDASE"/>
    <property type="match status" value="1"/>
</dbReference>
<dbReference type="Proteomes" id="UP000281028">
    <property type="component" value="Unassembled WGS sequence"/>
</dbReference>
<evidence type="ECO:0000256" key="3">
    <source>
        <dbReference type="ARBA" id="ARBA00012662"/>
    </source>
</evidence>
<dbReference type="OrthoDB" id="107551at2"/>
<keyword evidence="9" id="KW-1185">Reference proteome</keyword>
<keyword evidence="6" id="KW-0326">Glycosidase</keyword>
<dbReference type="EC" id="3.2.1.51" evidence="3"/>
<evidence type="ECO:0000313" key="9">
    <source>
        <dbReference type="Proteomes" id="UP000281028"/>
    </source>
</evidence>
<dbReference type="Gene3D" id="3.20.20.80">
    <property type="entry name" value="Glycosidases"/>
    <property type="match status" value="1"/>
</dbReference>
<evidence type="ECO:0000313" key="8">
    <source>
        <dbReference type="EMBL" id="NSL88700.1"/>
    </source>
</evidence>
<feature type="domain" description="Glycoside hydrolase family 29 N-terminal" evidence="7">
    <location>
        <begin position="16"/>
        <end position="362"/>
    </location>
</feature>
<evidence type="ECO:0000256" key="4">
    <source>
        <dbReference type="ARBA" id="ARBA00022729"/>
    </source>
</evidence>
<dbReference type="SUPFAM" id="SSF51445">
    <property type="entry name" value="(Trans)glycosidases"/>
    <property type="match status" value="1"/>
</dbReference>
<dbReference type="Gene3D" id="2.60.40.1180">
    <property type="entry name" value="Golgi alpha-mannosidase II"/>
    <property type="match status" value="1"/>
</dbReference>
<dbReference type="GO" id="GO:0004560">
    <property type="term" value="F:alpha-L-fucosidase activity"/>
    <property type="evidence" value="ECO:0007669"/>
    <property type="project" value="InterPro"/>
</dbReference>
<dbReference type="GO" id="GO:0006004">
    <property type="term" value="P:fucose metabolic process"/>
    <property type="evidence" value="ECO:0007669"/>
    <property type="project" value="InterPro"/>
</dbReference>
<evidence type="ECO:0000256" key="2">
    <source>
        <dbReference type="ARBA" id="ARBA00007951"/>
    </source>
</evidence>
<dbReference type="InterPro" id="IPR057739">
    <property type="entry name" value="Glyco_hydro_29_N"/>
</dbReference>
<evidence type="ECO:0000256" key="5">
    <source>
        <dbReference type="ARBA" id="ARBA00022801"/>
    </source>
</evidence>
<dbReference type="EMBL" id="RIAR02000001">
    <property type="protein sequence ID" value="NSL88700.1"/>
    <property type="molecule type" value="Genomic_DNA"/>
</dbReference>
<dbReference type="SMART" id="SM00812">
    <property type="entry name" value="Alpha_L_fucos"/>
    <property type="match status" value="1"/>
</dbReference>
<keyword evidence="4" id="KW-0732">Signal</keyword>
<keyword evidence="5" id="KW-0378">Hydrolase</keyword>
<dbReference type="Pfam" id="PF01120">
    <property type="entry name" value="Alpha_L_fucos"/>
    <property type="match status" value="1"/>
</dbReference>
<dbReference type="GO" id="GO:0005764">
    <property type="term" value="C:lysosome"/>
    <property type="evidence" value="ECO:0007669"/>
    <property type="project" value="TreeGrafter"/>
</dbReference>
<name>A0A433WEY4_9BACT</name>
<dbReference type="PIRSF" id="PIRSF001092">
    <property type="entry name" value="Alpha-L-fucosidase"/>
    <property type="match status" value="1"/>
</dbReference>
<dbReference type="PRINTS" id="PR00741">
    <property type="entry name" value="GLHYDRLASE29"/>
</dbReference>
<protein>
    <recommendedName>
        <fullName evidence="3">alpha-L-fucosidase</fullName>
        <ecNumber evidence="3">3.2.1.51</ecNumber>
    </recommendedName>
</protein>
<accession>A0A433WEY4</accession>
<sequence>MKKLVLILLSVGIAAQTIYAQTSVSRDQHMKWWREARFGMFIHWGDYAVLAGNYKGQQVGRGGEWIMNRAKIPVAEYQQYARQFNPVKYDADAWVKTARDAGMKYIVITAKHHDGFAMFKSAASKWNIADATPYGKDVLKPLAAACKKYGIKLGFYYSQAQDWNNPGGAAARKIASEGWPNPDSAKIDAFTQANNGHWDPAQFSASMGEYIDRVAVPQVKELLTNYGEVAVLWWDTPTNMTDEYAKKLQEALQLQPNIITNDRLKRPNFPGDYKTPEQKIPGQSELDGRDWETCMTMNGTWGYKSYDHKWKSTETLIRNLIDIASKNGNYLLNVGPDALGQFPQGSIDGLKGIGQWMKVNGESIYATNGSPFAALPWGRCTKKTNGQQTTLYFHVFNWPADGKLLVPGMKNKITSARLLANGAKITTSTTEEGLVINVPATAPDAAATVIKIETTDSH</sequence>
<proteinExistence type="inferred from homology"/>
<dbReference type="GO" id="GO:0016139">
    <property type="term" value="P:glycoside catabolic process"/>
    <property type="evidence" value="ECO:0007669"/>
    <property type="project" value="TreeGrafter"/>
</dbReference>
<evidence type="ECO:0000256" key="1">
    <source>
        <dbReference type="ARBA" id="ARBA00004071"/>
    </source>
</evidence>
<dbReference type="InterPro" id="IPR000933">
    <property type="entry name" value="Glyco_hydro_29"/>
</dbReference>
<dbReference type="PANTHER" id="PTHR10030:SF37">
    <property type="entry name" value="ALPHA-L-FUCOSIDASE-RELATED"/>
    <property type="match status" value="1"/>
</dbReference>
<comment type="function">
    <text evidence="1">Alpha-L-fucosidase is responsible for hydrolyzing the alpha-1,6-linked fucose joined to the reducing-end N-acetylglucosamine of the carbohydrate moieties of glycoproteins.</text>
</comment>